<dbReference type="KEGG" id="smo:SELMODRAFT_425613"/>
<sequence length="279" mass="31253">MEPFYASSSWQHVRSEPTVKLSINGYLGGDKFCFGQAAMPQVWMSTPKKKSHPAVLTNLCSQIALHIYQPLKLIWCRLDIQAHHVHWGTSYYFRVNNLITNIVITTDQSCACYFMSAVPYMSLRSLASLHTRSTSCKAWTRSDKCDLECLPHSCGPLWSYDLVAAQNETTKVYDFQVVSSTDIGIDRWSWELAINSDNVLCSSQPPHWLLITSCSGLGNSHFDLAVESFGDSVDMEWHEGVSCSIGYIDVADINVQIGSMQKPSVAKDSELQQLQNKAV</sequence>
<reference evidence="1 2" key="1">
    <citation type="journal article" date="2011" name="Science">
        <title>The Selaginella genome identifies genetic changes associated with the evolution of vascular plants.</title>
        <authorList>
            <person name="Banks J.A."/>
            <person name="Nishiyama T."/>
            <person name="Hasebe M."/>
            <person name="Bowman J.L."/>
            <person name="Gribskov M."/>
            <person name="dePamphilis C."/>
            <person name="Albert V.A."/>
            <person name="Aono N."/>
            <person name="Aoyama T."/>
            <person name="Ambrose B.A."/>
            <person name="Ashton N.W."/>
            <person name="Axtell M.J."/>
            <person name="Barker E."/>
            <person name="Barker M.S."/>
            <person name="Bennetzen J.L."/>
            <person name="Bonawitz N.D."/>
            <person name="Chapple C."/>
            <person name="Cheng C."/>
            <person name="Correa L.G."/>
            <person name="Dacre M."/>
            <person name="DeBarry J."/>
            <person name="Dreyer I."/>
            <person name="Elias M."/>
            <person name="Engstrom E.M."/>
            <person name="Estelle M."/>
            <person name="Feng L."/>
            <person name="Finet C."/>
            <person name="Floyd S.K."/>
            <person name="Frommer W.B."/>
            <person name="Fujita T."/>
            <person name="Gramzow L."/>
            <person name="Gutensohn M."/>
            <person name="Harholt J."/>
            <person name="Hattori M."/>
            <person name="Heyl A."/>
            <person name="Hirai T."/>
            <person name="Hiwatashi Y."/>
            <person name="Ishikawa M."/>
            <person name="Iwata M."/>
            <person name="Karol K.G."/>
            <person name="Koehler B."/>
            <person name="Kolukisaoglu U."/>
            <person name="Kubo M."/>
            <person name="Kurata T."/>
            <person name="Lalonde S."/>
            <person name="Li K."/>
            <person name="Li Y."/>
            <person name="Litt A."/>
            <person name="Lyons E."/>
            <person name="Manning G."/>
            <person name="Maruyama T."/>
            <person name="Michael T.P."/>
            <person name="Mikami K."/>
            <person name="Miyazaki S."/>
            <person name="Morinaga S."/>
            <person name="Murata T."/>
            <person name="Mueller-Roeber B."/>
            <person name="Nelson D.R."/>
            <person name="Obara M."/>
            <person name="Oguri Y."/>
            <person name="Olmstead R.G."/>
            <person name="Onodera N."/>
            <person name="Petersen B.L."/>
            <person name="Pils B."/>
            <person name="Prigge M."/>
            <person name="Rensing S.A."/>
            <person name="Riano-Pachon D.M."/>
            <person name="Roberts A.W."/>
            <person name="Sato Y."/>
            <person name="Scheller H.V."/>
            <person name="Schulz B."/>
            <person name="Schulz C."/>
            <person name="Shakirov E.V."/>
            <person name="Shibagaki N."/>
            <person name="Shinohara N."/>
            <person name="Shippen D.E."/>
            <person name="Soerensen I."/>
            <person name="Sotooka R."/>
            <person name="Sugimoto N."/>
            <person name="Sugita M."/>
            <person name="Sumikawa N."/>
            <person name="Tanurdzic M."/>
            <person name="Theissen G."/>
            <person name="Ulvskov P."/>
            <person name="Wakazuki S."/>
            <person name="Weng J.K."/>
            <person name="Willats W.W."/>
            <person name="Wipf D."/>
            <person name="Wolf P.G."/>
            <person name="Yang L."/>
            <person name="Zimmer A.D."/>
            <person name="Zhu Q."/>
            <person name="Mitros T."/>
            <person name="Hellsten U."/>
            <person name="Loque D."/>
            <person name="Otillar R."/>
            <person name="Salamov A."/>
            <person name="Schmutz J."/>
            <person name="Shapiro H."/>
            <person name="Lindquist E."/>
            <person name="Lucas S."/>
            <person name="Rokhsar D."/>
            <person name="Grigoriev I.V."/>
        </authorList>
    </citation>
    <scope>NUCLEOTIDE SEQUENCE [LARGE SCALE GENOMIC DNA]</scope>
</reference>
<protein>
    <submittedName>
        <fullName evidence="1">Uncharacterized protein</fullName>
    </submittedName>
</protein>
<organism evidence="2">
    <name type="scientific">Selaginella moellendorffii</name>
    <name type="common">Spikemoss</name>
    <dbReference type="NCBI Taxonomy" id="88036"/>
    <lineage>
        <taxon>Eukaryota</taxon>
        <taxon>Viridiplantae</taxon>
        <taxon>Streptophyta</taxon>
        <taxon>Embryophyta</taxon>
        <taxon>Tracheophyta</taxon>
        <taxon>Lycopodiopsida</taxon>
        <taxon>Selaginellales</taxon>
        <taxon>Selaginellaceae</taxon>
        <taxon>Selaginella</taxon>
    </lineage>
</organism>
<keyword evidence="2" id="KW-1185">Reference proteome</keyword>
<evidence type="ECO:0000313" key="1">
    <source>
        <dbReference type="EMBL" id="EFJ12237.1"/>
    </source>
</evidence>
<proteinExistence type="predicted"/>
<dbReference type="Proteomes" id="UP000001514">
    <property type="component" value="Unassembled WGS sequence"/>
</dbReference>
<gene>
    <name evidence="1" type="ORF">SELMODRAFT_425613</name>
</gene>
<dbReference type="EMBL" id="GL377640">
    <property type="protein sequence ID" value="EFJ12237.1"/>
    <property type="molecule type" value="Genomic_DNA"/>
</dbReference>
<evidence type="ECO:0000313" key="2">
    <source>
        <dbReference type="Proteomes" id="UP000001514"/>
    </source>
</evidence>
<dbReference type="Gramene" id="EFJ12237">
    <property type="protein sequence ID" value="EFJ12237"/>
    <property type="gene ID" value="SELMODRAFT_425613"/>
</dbReference>
<name>D8STP1_SELML</name>
<accession>D8STP1</accession>
<dbReference type="AlphaFoldDB" id="D8STP1"/>
<dbReference type="HOGENOM" id="CLU_998914_0_0_1"/>
<dbReference type="InParanoid" id="D8STP1"/>